<feature type="compositionally biased region" description="Low complexity" evidence="1">
    <location>
        <begin position="26"/>
        <end position="43"/>
    </location>
</feature>
<dbReference type="AlphaFoldDB" id="A0A9N8Q1X2"/>
<reference evidence="2" key="1">
    <citation type="submission" date="2021-12" db="EMBL/GenBank/DDBJ databases">
        <authorList>
            <person name="King R."/>
        </authorList>
    </citation>
    <scope>NUCLEOTIDE SEQUENCE</scope>
</reference>
<sequence length="177" mass="19293">MSKNDLIEPTGKFVCDMQYGQQASTPPAGAGHYHAAAKYYPPHNQLDAPRNIRNTSRQPEPDAAHADGAGLAPDQPVRAQRLPRAAAAAVQQPADDERAGRRGRAVRRRGPARAAGQRVRVRLHQPAAARHADAQLLRAPVAAAPHAPHAPRATTKYKLQMKLFHSVYNNNDYVTEL</sequence>
<evidence type="ECO:0000313" key="2">
    <source>
        <dbReference type="EMBL" id="CAD0202800.1"/>
    </source>
</evidence>
<proteinExistence type="predicted"/>
<protein>
    <submittedName>
        <fullName evidence="2">Uncharacterized protein</fullName>
    </submittedName>
</protein>
<feature type="compositionally biased region" description="Low complexity" evidence="1">
    <location>
        <begin position="75"/>
        <end position="93"/>
    </location>
</feature>
<feature type="region of interest" description="Disordered" evidence="1">
    <location>
        <begin position="21"/>
        <end position="118"/>
    </location>
</feature>
<feature type="compositionally biased region" description="Basic residues" evidence="1">
    <location>
        <begin position="101"/>
        <end position="111"/>
    </location>
</feature>
<organism evidence="2 3">
    <name type="scientific">Chrysodeixis includens</name>
    <name type="common">Soybean looper</name>
    <name type="synonym">Pseudoplusia includens</name>
    <dbReference type="NCBI Taxonomy" id="689277"/>
    <lineage>
        <taxon>Eukaryota</taxon>
        <taxon>Metazoa</taxon>
        <taxon>Ecdysozoa</taxon>
        <taxon>Arthropoda</taxon>
        <taxon>Hexapoda</taxon>
        <taxon>Insecta</taxon>
        <taxon>Pterygota</taxon>
        <taxon>Neoptera</taxon>
        <taxon>Endopterygota</taxon>
        <taxon>Lepidoptera</taxon>
        <taxon>Glossata</taxon>
        <taxon>Ditrysia</taxon>
        <taxon>Noctuoidea</taxon>
        <taxon>Noctuidae</taxon>
        <taxon>Plusiinae</taxon>
        <taxon>Chrysodeixis</taxon>
    </lineage>
</organism>
<name>A0A9N8Q1X2_CHRIL</name>
<accession>A0A9N8Q1X2</accession>
<dbReference type="Proteomes" id="UP001154114">
    <property type="component" value="Chromosome 17"/>
</dbReference>
<dbReference type="EMBL" id="LR824020">
    <property type="protein sequence ID" value="CAD0202800.1"/>
    <property type="molecule type" value="Genomic_DNA"/>
</dbReference>
<evidence type="ECO:0000256" key="1">
    <source>
        <dbReference type="SAM" id="MobiDB-lite"/>
    </source>
</evidence>
<keyword evidence="3" id="KW-1185">Reference proteome</keyword>
<evidence type="ECO:0000313" key="3">
    <source>
        <dbReference type="Proteomes" id="UP001154114"/>
    </source>
</evidence>
<gene>
    <name evidence="2" type="ORF">CINC_LOCUS4458</name>
</gene>